<gene>
    <name evidence="1" type="ORF">IDM48_00770</name>
</gene>
<evidence type="ECO:0000313" key="1">
    <source>
        <dbReference type="EMBL" id="QNV40029.2"/>
    </source>
</evidence>
<name>A0A7H2BK33_9MICC</name>
<keyword evidence="2" id="KW-1185">Reference proteome</keyword>
<evidence type="ECO:0000313" key="2">
    <source>
        <dbReference type="Proteomes" id="UP000516421"/>
    </source>
</evidence>
<reference evidence="1 2" key="1">
    <citation type="submission" date="2020-09" db="EMBL/GenBank/DDBJ databases">
        <title>Investigation of environmental microbe.</title>
        <authorList>
            <person name="Ou Y."/>
            <person name="Kang Q."/>
        </authorList>
    </citation>
    <scope>NUCLEOTIDE SEQUENCE [LARGE SCALE GENOMIC DNA]</scope>
    <source>
        <strain evidence="1 2">KJZ-9</strain>
    </source>
</reference>
<protein>
    <submittedName>
        <fullName evidence="1">Uncharacterized protein</fullName>
    </submittedName>
</protein>
<dbReference type="RefSeq" id="WP_202939893.1">
    <property type="nucleotide sequence ID" value="NZ_CP061538.1"/>
</dbReference>
<dbReference type="AlphaFoldDB" id="A0A7H2BK33"/>
<proteinExistence type="predicted"/>
<accession>A0A7H2BK33</accession>
<dbReference type="KEGG" id="rama:IDM48_00770"/>
<dbReference type="EMBL" id="CP061538">
    <property type="protein sequence ID" value="QNV40029.2"/>
    <property type="molecule type" value="Genomic_DNA"/>
</dbReference>
<sequence>MLGKSCTTAGAGTSVVSLDGTKEVYPTGGLWVGGVKTTDKITNATITFYLPTSLGSLAWVNTRLAADPTYVPLWSTPKVDTTASQRSGYTAYTMKYSGGWTYNSTDKTYIAEVPPKFTAKISYATCTSSITAYSTRSVRVNGTVYSFNRGPVTI</sequence>
<dbReference type="Proteomes" id="UP000516421">
    <property type="component" value="Chromosome"/>
</dbReference>
<organism evidence="1 2">
    <name type="scientific">Rothia amarae</name>
    <dbReference type="NCBI Taxonomy" id="169480"/>
    <lineage>
        <taxon>Bacteria</taxon>
        <taxon>Bacillati</taxon>
        <taxon>Actinomycetota</taxon>
        <taxon>Actinomycetes</taxon>
        <taxon>Micrococcales</taxon>
        <taxon>Micrococcaceae</taxon>
        <taxon>Rothia</taxon>
    </lineage>
</organism>